<dbReference type="RefSeq" id="WP_127163062.1">
    <property type="nucleotide sequence ID" value="NZ_CP029822.1"/>
</dbReference>
<feature type="transmembrane region" description="Helical" evidence="3">
    <location>
        <begin position="307"/>
        <end position="324"/>
    </location>
</feature>
<feature type="transmembrane region" description="Helical" evidence="3">
    <location>
        <begin position="935"/>
        <end position="958"/>
    </location>
</feature>
<feature type="transmembrane region" description="Helical" evidence="3">
    <location>
        <begin position="279"/>
        <end position="300"/>
    </location>
</feature>
<feature type="transmembrane region" description="Helical" evidence="3">
    <location>
        <begin position="197"/>
        <end position="217"/>
    </location>
</feature>
<accession>A0A3S9XDR9</accession>
<keyword evidence="3" id="KW-1133">Transmembrane helix</keyword>
<feature type="transmembrane region" description="Helical" evidence="3">
    <location>
        <begin position="1001"/>
        <end position="1019"/>
    </location>
</feature>
<dbReference type="Pfam" id="PF10101">
    <property type="entry name" value="DUF2339"/>
    <property type="match status" value="2"/>
</dbReference>
<feature type="transmembrane region" description="Helical" evidence="3">
    <location>
        <begin position="1108"/>
        <end position="1125"/>
    </location>
</feature>
<dbReference type="Proteomes" id="UP000273143">
    <property type="component" value="Chromosome"/>
</dbReference>
<feature type="transmembrane region" description="Helical" evidence="3">
    <location>
        <begin position="563"/>
        <end position="583"/>
    </location>
</feature>
<feature type="transmembrane region" description="Helical" evidence="3">
    <location>
        <begin position="907"/>
        <end position="923"/>
    </location>
</feature>
<feature type="transmembrane region" description="Helical" evidence="3">
    <location>
        <begin position="253"/>
        <end position="273"/>
    </location>
</feature>
<dbReference type="InterPro" id="IPR019286">
    <property type="entry name" value="DUF2339_TM"/>
</dbReference>
<name>A0A3S9XDR9_9GAMM</name>
<feature type="transmembrane region" description="Helical" evidence="3">
    <location>
        <begin position="618"/>
        <end position="636"/>
    </location>
</feature>
<dbReference type="KEGG" id="emo:DM558_07280"/>
<feature type="transmembrane region" description="Helical" evidence="3">
    <location>
        <begin position="330"/>
        <end position="348"/>
    </location>
</feature>
<feature type="transmembrane region" description="Helical" evidence="3">
    <location>
        <begin position="857"/>
        <end position="876"/>
    </location>
</feature>
<feature type="transmembrane region" description="Helical" evidence="3">
    <location>
        <begin position="455"/>
        <end position="476"/>
    </location>
</feature>
<feature type="transmembrane region" description="Helical" evidence="3">
    <location>
        <begin position="677"/>
        <end position="697"/>
    </location>
</feature>
<sequence length="1196" mass="133859">MQWVLLILGSILGFIIHNSFSSTFIGALLGAFIGLSIRVRQLSRIQKELYNNLHTLKNQIRQLQTKNIPPRLSEAKSTEEPIIDNPLENGSSPVSSVDNSIKNYAENIENTEFISSNELEIITSDEALHVQPISQASAIKLENIPPLDTSEQITASLVPERQHQAPSTRAQSPKEYQESVVSKVYSMARNWLLGGNTILKIGAIILFLGLAFLLRYATEGMTFPVEGRYIAVALGGCVMIGLGWYLRNAEHNYGLILQGTGVAILYLTSYAAMYLHQLLTPNVVFIFLLAFTALAALLALYQNALSLAIAATLGGFAAPVLASSGGGNHVALFCYLLLLNIGILSIAWFKAWRPLNIIGFIGTFGMGFAWGIKAYTPAMFWSTEPFLIIFFLLYIAIALLFARQKLYEKEHAPKTRQILLNWSIQQTNYLDATLIFGTPIVAFGLQYTLIQHFTYGSAISALTLGIFYLIQAFLFYHYGSKRITLLMETNLALGVIFTTLSIPLAFDAEWTSASWALEAAGVFWLSLKQHRKIGQFFSSFLQCAASISYISQLNRGSQTLIEGSSFGAVLLTLSLLFSLYQGLKYREALRLPEKIILPIFTILGCGFFYLLAPLNLMTQQIAIWWVIMGVLTLFIGNRIKYSTFFNCGQFIQLLAIIVFISQLPYKQLGIGFNSNSHLFILCLTMGGLLISNAFFIISYKKENSFIQDIRLLQITLLSGLIILHLAPLFILPWLWVACLWSILGCLMSLLARRFNSLLLLYFGLALTVVAISTFIINNTLSTTANSFFNSDFVSLLIISISSLIMAWQIQRSSTLTLSTLNLHTISRTLMVTGIILWSSAFIFEINSMVDRQYQDIVLLLAATLSLLIAGLSANYLKWQDLSLSQLLLIPIAFIFLNQNFLHPFSHFGWLVLGLLTAVHFFNLNRLENLMPRTSLLFCHTIGLWFIVITLSSGLSQLLHMTPTINHTWDWIVWMVVPSLWLFIILYCKVLPWPIKTFNSTYCYVVSLPIAIYLFAWFWLANTYSTGSIVLIPYIPLINPLELGLIAVLTSSFIWLNRYQQHLPIQLPSYFIKGLLGISLFAMSTAIVFRTAFNWLGVPFHFESQIHSMSVQASLSILWTIIALALMIKGHQKVSRELWGIGAALIALVVVKLFFVELGNSGSLARIISFTIVGLLLLIVGYFAPLPPKKKEQNTVD</sequence>
<feature type="transmembrane region" description="Helical" evidence="3">
    <location>
        <begin position="483"/>
        <end position="504"/>
    </location>
</feature>
<feature type="region of interest" description="Disordered" evidence="2">
    <location>
        <begin position="72"/>
        <end position="95"/>
    </location>
</feature>
<feature type="transmembrane region" description="Helical" evidence="3">
    <location>
        <begin position="355"/>
        <end position="372"/>
    </location>
</feature>
<keyword evidence="3" id="KW-0472">Membrane</keyword>
<evidence type="ECO:0000256" key="1">
    <source>
        <dbReference type="SAM" id="Coils"/>
    </source>
</evidence>
<feature type="transmembrane region" description="Helical" evidence="3">
    <location>
        <begin position="429"/>
        <end position="449"/>
    </location>
</feature>
<feature type="transmembrane region" description="Helical" evidence="3">
    <location>
        <begin position="788"/>
        <end position="807"/>
    </location>
</feature>
<feature type="coiled-coil region" evidence="1">
    <location>
        <begin position="39"/>
        <end position="66"/>
    </location>
</feature>
<dbReference type="AlphaFoldDB" id="A0A3S9XDR9"/>
<dbReference type="EMBL" id="CP029822">
    <property type="protein sequence ID" value="AZS50592.1"/>
    <property type="molecule type" value="Genomic_DNA"/>
</dbReference>
<protein>
    <submittedName>
        <fullName evidence="4">DUF2339 domain-containing protein</fullName>
    </submittedName>
</protein>
<feature type="transmembrane region" description="Helical" evidence="3">
    <location>
        <begin position="595"/>
        <end position="612"/>
    </location>
</feature>
<evidence type="ECO:0000313" key="4">
    <source>
        <dbReference type="EMBL" id="AZS50592.1"/>
    </source>
</evidence>
<organism evidence="4 5">
    <name type="scientific">Entomomonas moraniae</name>
    <dbReference type="NCBI Taxonomy" id="2213226"/>
    <lineage>
        <taxon>Bacteria</taxon>
        <taxon>Pseudomonadati</taxon>
        <taxon>Pseudomonadota</taxon>
        <taxon>Gammaproteobacteria</taxon>
        <taxon>Pseudomonadales</taxon>
        <taxon>Pseudomonadaceae</taxon>
        <taxon>Entomomonas</taxon>
    </lineage>
</organism>
<proteinExistence type="predicted"/>
<dbReference type="PANTHER" id="PTHR38434">
    <property type="entry name" value="BLL2549 PROTEIN"/>
    <property type="match status" value="1"/>
</dbReference>
<reference evidence="5" key="1">
    <citation type="submission" date="2018-06" db="EMBL/GenBank/DDBJ databases">
        <title>Complete genome of Pseudomonas insecticola strain QZS01.</title>
        <authorList>
            <person name="Wang J."/>
            <person name="Su Q."/>
        </authorList>
    </citation>
    <scope>NUCLEOTIDE SEQUENCE [LARGE SCALE GENOMIC DNA]</scope>
    <source>
        <strain evidence="5">QZS01</strain>
    </source>
</reference>
<evidence type="ECO:0000256" key="3">
    <source>
        <dbReference type="SAM" id="Phobius"/>
    </source>
</evidence>
<feature type="transmembrane region" description="Helical" evidence="3">
    <location>
        <begin position="970"/>
        <end position="989"/>
    </location>
</feature>
<keyword evidence="3" id="KW-0812">Transmembrane</keyword>
<feature type="transmembrane region" description="Helical" evidence="3">
    <location>
        <begin position="1031"/>
        <end position="1055"/>
    </location>
</feature>
<evidence type="ECO:0000313" key="5">
    <source>
        <dbReference type="Proteomes" id="UP000273143"/>
    </source>
</evidence>
<feature type="transmembrane region" description="Helical" evidence="3">
    <location>
        <begin position="1163"/>
        <end position="1183"/>
    </location>
</feature>
<feature type="transmembrane region" description="Helical" evidence="3">
    <location>
        <begin position="758"/>
        <end position="776"/>
    </location>
</feature>
<feature type="transmembrane region" description="Helical" evidence="3">
    <location>
        <begin position="1137"/>
        <end position="1157"/>
    </location>
</feature>
<feature type="transmembrane region" description="Helical" evidence="3">
    <location>
        <begin position="643"/>
        <end position="665"/>
    </location>
</feature>
<dbReference type="PANTHER" id="PTHR38434:SF1">
    <property type="entry name" value="BLL2549 PROTEIN"/>
    <property type="match status" value="1"/>
</dbReference>
<feature type="transmembrane region" description="Helical" evidence="3">
    <location>
        <begin position="828"/>
        <end position="845"/>
    </location>
</feature>
<feature type="transmembrane region" description="Helical" evidence="3">
    <location>
        <begin position="6"/>
        <end position="37"/>
    </location>
</feature>
<keyword evidence="5" id="KW-1185">Reference proteome</keyword>
<keyword evidence="1" id="KW-0175">Coiled coil</keyword>
<evidence type="ECO:0000256" key="2">
    <source>
        <dbReference type="SAM" id="MobiDB-lite"/>
    </source>
</evidence>
<gene>
    <name evidence="4" type="ORF">DM558_07280</name>
</gene>
<feature type="transmembrane region" description="Helical" evidence="3">
    <location>
        <begin position="229"/>
        <end position="246"/>
    </location>
</feature>
<feature type="transmembrane region" description="Helical" evidence="3">
    <location>
        <begin position="1067"/>
        <end position="1088"/>
    </location>
</feature>
<feature type="transmembrane region" description="Helical" evidence="3">
    <location>
        <begin position="378"/>
        <end position="402"/>
    </location>
</feature>